<accession>A0A2A9P211</accession>
<protein>
    <submittedName>
        <fullName evidence="2">Uncharacterized protein</fullName>
    </submittedName>
</protein>
<dbReference type="EMBL" id="LAZP02001720">
    <property type="protein sequence ID" value="PFH54916.1"/>
    <property type="molecule type" value="Genomic_DNA"/>
</dbReference>
<dbReference type="STRING" id="268505.A0A2A9P211"/>
<reference evidence="2 3" key="2">
    <citation type="journal article" date="2017" name="Sci. Rep.">
        <title>Ant-infecting Ophiocordyceps genomes reveal a high diversity of potential behavioral manipulation genes and a possible major role for enterotoxins.</title>
        <authorList>
            <person name="de Bekker C."/>
            <person name="Ohm R.A."/>
            <person name="Evans H.C."/>
            <person name="Brachmann A."/>
            <person name="Hughes D.P."/>
        </authorList>
    </citation>
    <scope>NUCLEOTIDE SEQUENCE [LARGE SCALE GENOMIC DNA]</scope>
    <source>
        <strain evidence="2 3">SC16a</strain>
    </source>
</reference>
<keyword evidence="3" id="KW-1185">Reference proteome</keyword>
<organism evidence="2 3">
    <name type="scientific">Ophiocordyceps unilateralis</name>
    <name type="common">Zombie-ant fungus</name>
    <name type="synonym">Torrubia unilateralis</name>
    <dbReference type="NCBI Taxonomy" id="268505"/>
    <lineage>
        <taxon>Eukaryota</taxon>
        <taxon>Fungi</taxon>
        <taxon>Dikarya</taxon>
        <taxon>Ascomycota</taxon>
        <taxon>Pezizomycotina</taxon>
        <taxon>Sordariomycetes</taxon>
        <taxon>Hypocreomycetidae</taxon>
        <taxon>Hypocreales</taxon>
        <taxon>Ophiocordycipitaceae</taxon>
        <taxon>Ophiocordyceps</taxon>
    </lineage>
</organism>
<evidence type="ECO:0000313" key="3">
    <source>
        <dbReference type="Proteomes" id="UP000037136"/>
    </source>
</evidence>
<comment type="caution">
    <text evidence="2">The sequence shown here is derived from an EMBL/GenBank/DDBJ whole genome shotgun (WGS) entry which is preliminary data.</text>
</comment>
<reference evidence="2 3" key="1">
    <citation type="journal article" date="2015" name="BMC Genomics">
        <title>Gene expression during zombie ant biting behavior reflects the complexity underlying fungal parasitic behavioral manipulation.</title>
        <authorList>
            <person name="de Bekker C."/>
            <person name="Ohm R.A."/>
            <person name="Loreto R.G."/>
            <person name="Sebastian A."/>
            <person name="Albert I."/>
            <person name="Merrow M."/>
            <person name="Brachmann A."/>
            <person name="Hughes D.P."/>
        </authorList>
    </citation>
    <scope>NUCLEOTIDE SEQUENCE [LARGE SCALE GENOMIC DNA]</scope>
    <source>
        <strain evidence="2 3">SC16a</strain>
    </source>
</reference>
<dbReference type="Proteomes" id="UP000037136">
    <property type="component" value="Unassembled WGS sequence"/>
</dbReference>
<feature type="region of interest" description="Disordered" evidence="1">
    <location>
        <begin position="193"/>
        <end position="250"/>
    </location>
</feature>
<feature type="compositionally biased region" description="Basic and acidic residues" evidence="1">
    <location>
        <begin position="1"/>
        <end position="10"/>
    </location>
</feature>
<feature type="region of interest" description="Disordered" evidence="1">
    <location>
        <begin position="1"/>
        <end position="27"/>
    </location>
</feature>
<evidence type="ECO:0000256" key="1">
    <source>
        <dbReference type="SAM" id="MobiDB-lite"/>
    </source>
</evidence>
<proteinExistence type="predicted"/>
<gene>
    <name evidence="2" type="ORF">XA68_11884</name>
</gene>
<evidence type="ECO:0000313" key="2">
    <source>
        <dbReference type="EMBL" id="PFH54916.1"/>
    </source>
</evidence>
<dbReference type="OrthoDB" id="4203839at2759"/>
<sequence>MTDVAYKERSAFSGPSSGEPQTPHHSKQAMLTVDFSTPAAAAPPRADRLKQMTANHPAFDRSRLTQEILVRVQHALRRMPGVSGQDANELVTSLQEVGQIVNQETTQLVDALMNLSLDQEDSEQAMARMSLEANLAQAQNKDQAQLIHKLRTEARAEQEKRGEAEAAARTALDKVDALAEELKRVKESVNKTADDLVQVGESASRPGSPRRQQDRRVTPSWGPVECRQVVRREPMAADSTTTPIRESEMAFVREEDPLRLELRLP</sequence>
<dbReference type="AlphaFoldDB" id="A0A2A9P211"/>
<name>A0A2A9P211_OPHUN</name>